<evidence type="ECO:0000313" key="3">
    <source>
        <dbReference type="EMBL" id="KAE9530608.1"/>
    </source>
</evidence>
<dbReference type="PANTHER" id="PTHR22736:SF2">
    <property type="entry name" value="COILED-COIL DOMAIN-CONTAINING PROTEIN 66"/>
    <property type="match status" value="1"/>
</dbReference>
<gene>
    <name evidence="3" type="ORF">AGLY_011070</name>
</gene>
<dbReference type="AlphaFoldDB" id="A0A6G0TD04"/>
<evidence type="ECO:0000259" key="2">
    <source>
        <dbReference type="Pfam" id="PF15236"/>
    </source>
</evidence>
<organism evidence="3 4">
    <name type="scientific">Aphis glycines</name>
    <name type="common">Soybean aphid</name>
    <dbReference type="NCBI Taxonomy" id="307491"/>
    <lineage>
        <taxon>Eukaryota</taxon>
        <taxon>Metazoa</taxon>
        <taxon>Ecdysozoa</taxon>
        <taxon>Arthropoda</taxon>
        <taxon>Hexapoda</taxon>
        <taxon>Insecta</taxon>
        <taxon>Pterygota</taxon>
        <taxon>Neoptera</taxon>
        <taxon>Paraneoptera</taxon>
        <taxon>Hemiptera</taxon>
        <taxon>Sternorrhyncha</taxon>
        <taxon>Aphidomorpha</taxon>
        <taxon>Aphidoidea</taxon>
        <taxon>Aphididae</taxon>
        <taxon>Aphidini</taxon>
        <taxon>Aphis</taxon>
        <taxon>Aphis</taxon>
    </lineage>
</organism>
<dbReference type="EMBL" id="VYZN01000042">
    <property type="protein sequence ID" value="KAE9530608.1"/>
    <property type="molecule type" value="Genomic_DNA"/>
</dbReference>
<dbReference type="Pfam" id="PF15236">
    <property type="entry name" value="CCDC66"/>
    <property type="match status" value="1"/>
</dbReference>
<comment type="caution">
    <text evidence="3">The sequence shown here is derived from an EMBL/GenBank/DDBJ whole genome shotgun (WGS) entry which is preliminary data.</text>
</comment>
<protein>
    <recommendedName>
        <fullName evidence="2">CCDC66 domain-containing protein</fullName>
    </recommendedName>
</protein>
<sequence>MMVVKSVSLIELKKQQWAKEKEEMVKLNSYWKNQNTPIVFNDQRDHVIYPEIRSNDIDRLSIYKDLQTQKNLSFPPISHDNQKQNVHNNTYINKIEKDINIDTGVMDDFKPKSTHTILNRTYTISKENNTNEGVGTLERQKWDKQNNASGLNPPIFNSNDRKYLTDERNGTPAWVEYPLEKPFVTNEIVKTQFQDTHKASDFGGSCDTLSSLDSNNAYNRTYLLGQNIPLTTEELAAREVKRQKAMELQEAIKQQLKERQLKKKEELEKKKQDDLVEERRIQRQQEIERKRLEDEMKRQREKELCEERKAKAMQEVLENAQKQAKENKSKHMQKKRHNQDEDKEQISKEPTVVVSNCSEPKLEPKVCLDPKTQSNAPNPVEIKEIPRCPDVDVTLQTSPSPLNRQKLLTPSKFRSQTTSVAIQTEILKKPVKSSVGNEYQKSIDLDQRPKWGVNRPEVQYIKQSAKDPNYQLKLKQKSPWNRRIINNTNSAKSQSSNINGRTGFTFPDNYSKKTFSYGRPNFAEMKNSNSVSDKAPSLSESISVSDVLYQLSSLRKVLETKRKHWKSVIADESPSSDSS</sequence>
<dbReference type="InterPro" id="IPR039183">
    <property type="entry name" value="CCD66"/>
</dbReference>
<name>A0A6G0TD04_APHGL</name>
<dbReference type="InterPro" id="IPR040467">
    <property type="entry name" value="CCDC66_dom"/>
</dbReference>
<dbReference type="GO" id="GO:0005929">
    <property type="term" value="C:cilium"/>
    <property type="evidence" value="ECO:0007669"/>
    <property type="project" value="TreeGrafter"/>
</dbReference>
<feature type="domain" description="CCDC66" evidence="2">
    <location>
        <begin position="213"/>
        <end position="343"/>
    </location>
</feature>
<dbReference type="Proteomes" id="UP000475862">
    <property type="component" value="Unassembled WGS sequence"/>
</dbReference>
<evidence type="ECO:0000313" key="4">
    <source>
        <dbReference type="Proteomes" id="UP000475862"/>
    </source>
</evidence>
<feature type="region of interest" description="Disordered" evidence="1">
    <location>
        <begin position="321"/>
        <end position="383"/>
    </location>
</feature>
<dbReference type="GO" id="GO:0060271">
    <property type="term" value="P:cilium assembly"/>
    <property type="evidence" value="ECO:0007669"/>
    <property type="project" value="TreeGrafter"/>
</dbReference>
<proteinExistence type="predicted"/>
<dbReference type="GO" id="GO:0005874">
    <property type="term" value="C:microtubule"/>
    <property type="evidence" value="ECO:0007669"/>
    <property type="project" value="TreeGrafter"/>
</dbReference>
<keyword evidence="4" id="KW-1185">Reference proteome</keyword>
<dbReference type="PANTHER" id="PTHR22736">
    <property type="entry name" value="COILED-COIL DOMAIN-CONTAINING PROTEIN 66"/>
    <property type="match status" value="1"/>
</dbReference>
<evidence type="ECO:0000256" key="1">
    <source>
        <dbReference type="SAM" id="MobiDB-lite"/>
    </source>
</evidence>
<dbReference type="OrthoDB" id="10042846at2759"/>
<dbReference type="GO" id="GO:0008017">
    <property type="term" value="F:microtubule binding"/>
    <property type="evidence" value="ECO:0007669"/>
    <property type="project" value="TreeGrafter"/>
</dbReference>
<reference evidence="3 4" key="1">
    <citation type="submission" date="2019-08" db="EMBL/GenBank/DDBJ databases">
        <title>The genome of the soybean aphid Biotype 1, its phylome, world population structure and adaptation to the North American continent.</title>
        <authorList>
            <person name="Giordano R."/>
            <person name="Donthu R.K."/>
            <person name="Hernandez A.G."/>
            <person name="Wright C.L."/>
            <person name="Zimin A.V."/>
        </authorList>
    </citation>
    <scope>NUCLEOTIDE SEQUENCE [LARGE SCALE GENOMIC DNA]</scope>
    <source>
        <tissue evidence="3">Whole aphids</tissue>
    </source>
</reference>
<feature type="compositionally biased region" description="Basic and acidic residues" evidence="1">
    <location>
        <begin position="338"/>
        <end position="347"/>
    </location>
</feature>
<accession>A0A6G0TD04</accession>